<dbReference type="SUPFAM" id="SSF158414">
    <property type="entry name" value="HP0062-like"/>
    <property type="match status" value="1"/>
</dbReference>
<evidence type="ECO:0000313" key="1">
    <source>
        <dbReference type="EMBL" id="KXB55025.1"/>
    </source>
</evidence>
<dbReference type="STRING" id="467210.HMPREF1866_02198"/>
<sequence length="97" mass="11078">MEVFKDIAKIQEVAAALSGKNKEFYDSFTELGVKLKTLDEQWEGDDKQAFITQINGDYKVYAEFYDNVNKFVAHLNEVIEKTLGNEKNNIAIVNNRG</sequence>
<dbReference type="Gene3D" id="1.10.287.1060">
    <property type="entry name" value="ESAT-6-like"/>
    <property type="match status" value="1"/>
</dbReference>
<accession>A0A133ZHW3</accession>
<dbReference type="RefSeq" id="WP_060931809.1">
    <property type="nucleotide sequence ID" value="NZ_KQ959840.1"/>
</dbReference>
<name>A0A133ZHW3_9FIRM</name>
<protein>
    <recommendedName>
        <fullName evidence="3">WXG100 family type VII secretion target</fullName>
    </recommendedName>
</protein>
<gene>
    <name evidence="1" type="ORF">HMPREF1866_02198</name>
</gene>
<dbReference type="InterPro" id="IPR029013">
    <property type="entry name" value="HP0062-like_sf"/>
</dbReference>
<comment type="caution">
    <text evidence="1">The sequence shown here is derived from an EMBL/GenBank/DDBJ whole genome shotgun (WGS) entry which is preliminary data.</text>
</comment>
<dbReference type="PATRIC" id="fig|467210.3.peg.2176"/>
<evidence type="ECO:0008006" key="3">
    <source>
        <dbReference type="Google" id="ProtNLM"/>
    </source>
</evidence>
<organism evidence="1 2">
    <name type="scientific">Lachnoanaerobaculum saburreum</name>
    <dbReference type="NCBI Taxonomy" id="467210"/>
    <lineage>
        <taxon>Bacteria</taxon>
        <taxon>Bacillati</taxon>
        <taxon>Bacillota</taxon>
        <taxon>Clostridia</taxon>
        <taxon>Lachnospirales</taxon>
        <taxon>Lachnospiraceae</taxon>
        <taxon>Lachnoanaerobaculum</taxon>
    </lineage>
</organism>
<proteinExistence type="predicted"/>
<dbReference type="EMBL" id="LSDA01000121">
    <property type="protein sequence ID" value="KXB55025.1"/>
    <property type="molecule type" value="Genomic_DNA"/>
</dbReference>
<reference evidence="2" key="1">
    <citation type="submission" date="2016-01" db="EMBL/GenBank/DDBJ databases">
        <authorList>
            <person name="Mitreva M."/>
            <person name="Pepin K.H."/>
            <person name="Mihindukulasuriya K.A."/>
            <person name="Fulton R."/>
            <person name="Fronick C."/>
            <person name="O'Laughlin M."/>
            <person name="Miner T."/>
            <person name="Herter B."/>
            <person name="Rosa B.A."/>
            <person name="Cordes M."/>
            <person name="Tomlinson C."/>
            <person name="Wollam A."/>
            <person name="Palsikar V.B."/>
            <person name="Mardis E.R."/>
            <person name="Wilson R.K."/>
        </authorList>
    </citation>
    <scope>NUCLEOTIDE SEQUENCE [LARGE SCALE GENOMIC DNA]</scope>
    <source>
        <strain evidence="2">DNF00896</strain>
    </source>
</reference>
<dbReference type="OrthoDB" id="1768896at2"/>
<dbReference type="Proteomes" id="UP000070394">
    <property type="component" value="Unassembled WGS sequence"/>
</dbReference>
<evidence type="ECO:0000313" key="2">
    <source>
        <dbReference type="Proteomes" id="UP000070394"/>
    </source>
</evidence>
<dbReference type="AlphaFoldDB" id="A0A133ZHW3"/>
<keyword evidence="2" id="KW-1185">Reference proteome</keyword>